<evidence type="ECO:0000313" key="5">
    <source>
        <dbReference type="Proteomes" id="UP000477680"/>
    </source>
</evidence>
<dbReference type="GO" id="GO:0016620">
    <property type="term" value="F:oxidoreductase activity, acting on the aldehyde or oxo group of donors, NAD or NADP as acceptor"/>
    <property type="evidence" value="ECO:0007669"/>
    <property type="project" value="InterPro"/>
</dbReference>
<organism evidence="4 5">
    <name type="scientific">Kineobactrum salinum</name>
    <dbReference type="NCBI Taxonomy" id="2708301"/>
    <lineage>
        <taxon>Bacteria</taxon>
        <taxon>Pseudomonadati</taxon>
        <taxon>Pseudomonadota</taxon>
        <taxon>Gammaproteobacteria</taxon>
        <taxon>Cellvibrionales</taxon>
        <taxon>Halieaceae</taxon>
        <taxon>Kineobactrum</taxon>
    </lineage>
</organism>
<dbReference type="InterPro" id="IPR016161">
    <property type="entry name" value="Ald_DH/histidinol_DH"/>
</dbReference>
<dbReference type="InterPro" id="IPR016162">
    <property type="entry name" value="Ald_DH_N"/>
</dbReference>
<evidence type="ECO:0000259" key="3">
    <source>
        <dbReference type="Pfam" id="PF00171"/>
    </source>
</evidence>
<dbReference type="FunFam" id="3.40.605.10:FF:000007">
    <property type="entry name" value="NAD/NADP-dependent betaine aldehyde dehydrogenase"/>
    <property type="match status" value="1"/>
</dbReference>
<dbReference type="PANTHER" id="PTHR42804:SF1">
    <property type="entry name" value="ALDEHYDE DEHYDROGENASE-RELATED"/>
    <property type="match status" value="1"/>
</dbReference>
<dbReference type="PANTHER" id="PTHR42804">
    <property type="entry name" value="ALDEHYDE DEHYDROGENASE"/>
    <property type="match status" value="1"/>
</dbReference>
<feature type="domain" description="Aldehyde dehydrogenase" evidence="3">
    <location>
        <begin position="13"/>
        <end position="469"/>
    </location>
</feature>
<accession>A0A6C0TYP2</accession>
<keyword evidence="2" id="KW-0560">Oxidoreductase</keyword>
<dbReference type="RefSeq" id="WP_163494201.1">
    <property type="nucleotide sequence ID" value="NZ_CP048711.1"/>
</dbReference>
<evidence type="ECO:0000256" key="1">
    <source>
        <dbReference type="ARBA" id="ARBA00009986"/>
    </source>
</evidence>
<name>A0A6C0TYP2_9GAMM</name>
<dbReference type="InterPro" id="IPR016163">
    <property type="entry name" value="Ald_DH_C"/>
</dbReference>
<reference evidence="4 5" key="1">
    <citation type="submission" date="2020-02" db="EMBL/GenBank/DDBJ databases">
        <title>Genome sequencing for Kineobactrum sp. M2.</title>
        <authorList>
            <person name="Park S.-J."/>
        </authorList>
    </citation>
    <scope>NUCLEOTIDE SEQUENCE [LARGE SCALE GENOMIC DNA]</scope>
    <source>
        <strain evidence="4 5">M2</strain>
    </source>
</reference>
<dbReference type="CDD" id="cd07138">
    <property type="entry name" value="ALDH_CddD_SSP0762"/>
    <property type="match status" value="1"/>
</dbReference>
<dbReference type="AlphaFoldDB" id="A0A6C0TYP2"/>
<evidence type="ECO:0000256" key="2">
    <source>
        <dbReference type="ARBA" id="ARBA00023002"/>
    </source>
</evidence>
<keyword evidence="5" id="KW-1185">Reference proteome</keyword>
<dbReference type="Gene3D" id="3.40.605.10">
    <property type="entry name" value="Aldehyde Dehydrogenase, Chain A, domain 1"/>
    <property type="match status" value="1"/>
</dbReference>
<proteinExistence type="inferred from homology"/>
<dbReference type="Gene3D" id="3.40.309.10">
    <property type="entry name" value="Aldehyde Dehydrogenase, Chain A, domain 2"/>
    <property type="match status" value="1"/>
</dbReference>
<sequence length="475" mass="51273">MNHSEEFYIGGAWVRPVGQTLCDVVNPATEQVTGQVALGAAEDIDRAVTAARNAFPAWSLSSRADRLTLLSQILEEYMRRYDDMVEAITLEMGAPRRISRDVQAAMGRTHLSTALEVLRDYRFAWDRGTTRIEKEPIGVCGLITPWNWPINQVASKVVPALATGCTMVLKPSEIAPFSSLIWAEILDAAGTPAGVFNLVNGDGPGAGAALSRHDEVDMVSFTGSTRAGVEVARNAAPTVKRVHQELGGKSANILLADVDLERAIGHCIRAVTLNSGQNCNAPTRLLVPVEHLPEVERIAGQMIETVSVGHPDGDVEMGPVVSARQWRSIQDLIESGIEEGAHLLCGGPGRPEGLETGFYVRPTVFSRATERMRIARDEIFGPVLTILSYDTLEDAIEMANDTPYGLASYVSGRDQAAVHAVAARMRSGQVVLNGAPADPMAPFGGYKQSGNGREWGDFAFDEFLEVKAILGFRPV</sequence>
<dbReference type="SUPFAM" id="SSF53720">
    <property type="entry name" value="ALDH-like"/>
    <property type="match status" value="1"/>
</dbReference>
<dbReference type="KEGG" id="kim:G3T16_05635"/>
<protein>
    <submittedName>
        <fullName evidence="4">Aldehyde dehydrogenase family protein</fullName>
    </submittedName>
</protein>
<dbReference type="Pfam" id="PF00171">
    <property type="entry name" value="Aldedh"/>
    <property type="match status" value="1"/>
</dbReference>
<dbReference type="InterPro" id="IPR015590">
    <property type="entry name" value="Aldehyde_DH_dom"/>
</dbReference>
<gene>
    <name evidence="4" type="ORF">G3T16_05635</name>
</gene>
<comment type="similarity">
    <text evidence="1">Belongs to the aldehyde dehydrogenase family.</text>
</comment>
<evidence type="ECO:0000313" key="4">
    <source>
        <dbReference type="EMBL" id="QIB64952.1"/>
    </source>
</evidence>
<dbReference type="EMBL" id="CP048711">
    <property type="protein sequence ID" value="QIB64952.1"/>
    <property type="molecule type" value="Genomic_DNA"/>
</dbReference>
<dbReference type="Proteomes" id="UP000477680">
    <property type="component" value="Chromosome"/>
</dbReference>